<keyword evidence="1" id="KW-0238">DNA-binding</keyword>
<reference evidence="4 5" key="1">
    <citation type="submission" date="2019-07" db="EMBL/GenBank/DDBJ databases">
        <title>Whole genome shotgun sequence of Nocardia ninae NBRC 108245.</title>
        <authorList>
            <person name="Hosoyama A."/>
            <person name="Uohara A."/>
            <person name="Ohji S."/>
            <person name="Ichikawa N."/>
        </authorList>
    </citation>
    <scope>NUCLEOTIDE SEQUENCE [LARGE SCALE GENOMIC DNA]</scope>
    <source>
        <strain evidence="4 5">NBRC 108245</strain>
    </source>
</reference>
<dbReference type="GO" id="GO:0003677">
    <property type="term" value="F:DNA binding"/>
    <property type="evidence" value="ECO:0007669"/>
    <property type="project" value="UniProtKB-KW"/>
</dbReference>
<dbReference type="InterPro" id="IPR009057">
    <property type="entry name" value="Homeodomain-like_sf"/>
</dbReference>
<dbReference type="Pfam" id="PF00440">
    <property type="entry name" value="TetR_N"/>
    <property type="match status" value="1"/>
</dbReference>
<evidence type="ECO:0000313" key="5">
    <source>
        <dbReference type="Proteomes" id="UP000321424"/>
    </source>
</evidence>
<organism evidence="4 5">
    <name type="scientific">Nocardia ninae NBRC 108245</name>
    <dbReference type="NCBI Taxonomy" id="1210091"/>
    <lineage>
        <taxon>Bacteria</taxon>
        <taxon>Bacillati</taxon>
        <taxon>Actinomycetota</taxon>
        <taxon>Actinomycetes</taxon>
        <taxon>Mycobacteriales</taxon>
        <taxon>Nocardiaceae</taxon>
        <taxon>Nocardia</taxon>
    </lineage>
</organism>
<evidence type="ECO:0000256" key="1">
    <source>
        <dbReference type="ARBA" id="ARBA00023125"/>
    </source>
</evidence>
<evidence type="ECO:0000256" key="2">
    <source>
        <dbReference type="SAM" id="MobiDB-lite"/>
    </source>
</evidence>
<protein>
    <recommendedName>
        <fullName evidence="3">HTH tetR-type domain-containing protein</fullName>
    </recommendedName>
</protein>
<dbReference type="InterPro" id="IPR001647">
    <property type="entry name" value="HTH_TetR"/>
</dbReference>
<keyword evidence="5" id="KW-1185">Reference proteome</keyword>
<proteinExistence type="predicted"/>
<dbReference type="SUPFAM" id="SSF46689">
    <property type="entry name" value="Homeodomain-like"/>
    <property type="match status" value="1"/>
</dbReference>
<name>A0A511MTS5_9NOCA</name>
<gene>
    <name evidence="4" type="ORF">NN4_85010</name>
</gene>
<dbReference type="Proteomes" id="UP000321424">
    <property type="component" value="Unassembled WGS sequence"/>
</dbReference>
<dbReference type="Gene3D" id="1.10.357.10">
    <property type="entry name" value="Tetracycline Repressor, domain 2"/>
    <property type="match status" value="1"/>
</dbReference>
<feature type="domain" description="HTH tetR-type" evidence="3">
    <location>
        <begin position="33"/>
        <end position="61"/>
    </location>
</feature>
<evidence type="ECO:0000313" key="4">
    <source>
        <dbReference type="EMBL" id="GEM43982.1"/>
    </source>
</evidence>
<comment type="caution">
    <text evidence="4">The sequence shown here is derived from an EMBL/GenBank/DDBJ whole genome shotgun (WGS) entry which is preliminary data.</text>
</comment>
<accession>A0A511MTS5</accession>
<feature type="region of interest" description="Disordered" evidence="2">
    <location>
        <begin position="1"/>
        <end position="22"/>
    </location>
</feature>
<dbReference type="AlphaFoldDB" id="A0A511MTS5"/>
<dbReference type="EMBL" id="BJXA01000125">
    <property type="protein sequence ID" value="GEM43982.1"/>
    <property type="molecule type" value="Genomic_DNA"/>
</dbReference>
<sequence>MTAAGSSSPAAPRLDARTERWRAHREQVRGEFVDAAFRALAEHGPDVSMDDIARAAGCAKPKL</sequence>
<dbReference type="RefSeq" id="WP_246181409.1">
    <property type="nucleotide sequence ID" value="NZ_BJXA01000125.1"/>
</dbReference>
<evidence type="ECO:0000259" key="3">
    <source>
        <dbReference type="Pfam" id="PF00440"/>
    </source>
</evidence>